<sequence length="344" mass="38694">MSDESDPDFETRQRPRQPLANCLLLSACLVVSISFIGLAKYSMKGLLAPPGPPWTQQSAWGDPSEVFPFLGAGLCLGINRRQVPAAFNTTNIQEILPFFQPANVGTSGVSSECQARCAAREDCTGYATYSGDFPGHPQSGCSLILEADGYPAAGDGNQSFHCFWRHRFVHNSAGIYDPPRQKVPSIIWTYWQNMHKAETNATERLKAFLSLCHRSWRQLNPGWYVRILDQDTMWQYLLKEDLPEAFDQLSIQHKSDAIRLALLVKYGGVWLDATTLLLQPLSIIVNQVDPSQRVFYVNRGFDNEGIIDKTRWAEDRYSAEFHIENWFFAAPPQVSGGVQGVLRF</sequence>
<organism evidence="2 3">
    <name type="scientific">Symbiodinium natans</name>
    <dbReference type="NCBI Taxonomy" id="878477"/>
    <lineage>
        <taxon>Eukaryota</taxon>
        <taxon>Sar</taxon>
        <taxon>Alveolata</taxon>
        <taxon>Dinophyceae</taxon>
        <taxon>Suessiales</taxon>
        <taxon>Symbiodiniaceae</taxon>
        <taxon>Symbiodinium</taxon>
    </lineage>
</organism>
<dbReference type="OrthoDB" id="409543at2759"/>
<dbReference type="InterPro" id="IPR029044">
    <property type="entry name" value="Nucleotide-diphossugar_trans"/>
</dbReference>
<reference evidence="2" key="1">
    <citation type="submission" date="2021-02" db="EMBL/GenBank/DDBJ databases">
        <authorList>
            <person name="Dougan E. K."/>
            <person name="Rhodes N."/>
            <person name="Thang M."/>
            <person name="Chan C."/>
        </authorList>
    </citation>
    <scope>NUCLEOTIDE SEQUENCE</scope>
</reference>
<protein>
    <submittedName>
        <fullName evidence="2">Uncharacterized protein</fullName>
    </submittedName>
</protein>
<name>A0A812JT79_9DINO</name>
<proteinExistence type="predicted"/>
<feature type="transmembrane region" description="Helical" evidence="1">
    <location>
        <begin position="18"/>
        <end position="39"/>
    </location>
</feature>
<keyword evidence="1" id="KW-0812">Transmembrane</keyword>
<dbReference type="InterPro" id="IPR051706">
    <property type="entry name" value="Glycosyltransferase_domain"/>
</dbReference>
<dbReference type="Gene3D" id="3.90.550.20">
    <property type="match status" value="1"/>
</dbReference>
<dbReference type="InterPro" id="IPR008441">
    <property type="entry name" value="AfumC-like_glycosyl_Trfase"/>
</dbReference>
<evidence type="ECO:0000313" key="3">
    <source>
        <dbReference type="Proteomes" id="UP000604046"/>
    </source>
</evidence>
<dbReference type="PANTHER" id="PTHR32385">
    <property type="entry name" value="MANNOSYL PHOSPHORYLINOSITOL CERAMIDE SYNTHASE"/>
    <property type="match status" value="1"/>
</dbReference>
<dbReference type="PANTHER" id="PTHR32385:SF22">
    <property type="entry name" value="MANNOSYL PHOSPHORYLINOSITOL CERAMIDE SYNTHASE SUR1"/>
    <property type="match status" value="1"/>
</dbReference>
<dbReference type="GO" id="GO:0016020">
    <property type="term" value="C:membrane"/>
    <property type="evidence" value="ECO:0007669"/>
    <property type="project" value="GOC"/>
</dbReference>
<evidence type="ECO:0000313" key="2">
    <source>
        <dbReference type="EMBL" id="CAE7212997.1"/>
    </source>
</evidence>
<dbReference type="GO" id="GO:0000030">
    <property type="term" value="F:mannosyltransferase activity"/>
    <property type="evidence" value="ECO:0007669"/>
    <property type="project" value="TreeGrafter"/>
</dbReference>
<keyword evidence="1" id="KW-0472">Membrane</keyword>
<dbReference type="Pfam" id="PF05704">
    <property type="entry name" value="Caps_synth"/>
    <property type="match status" value="1"/>
</dbReference>
<dbReference type="Proteomes" id="UP000604046">
    <property type="component" value="Unassembled WGS sequence"/>
</dbReference>
<dbReference type="GO" id="GO:0051999">
    <property type="term" value="P:mannosyl-inositol phosphorylceramide biosynthetic process"/>
    <property type="evidence" value="ECO:0007669"/>
    <property type="project" value="TreeGrafter"/>
</dbReference>
<dbReference type="SUPFAM" id="SSF53448">
    <property type="entry name" value="Nucleotide-diphospho-sugar transferases"/>
    <property type="match status" value="1"/>
</dbReference>
<accession>A0A812JT79</accession>
<gene>
    <name evidence="2" type="ORF">SNAT2548_LOCUS7272</name>
</gene>
<dbReference type="AlphaFoldDB" id="A0A812JT79"/>
<comment type="caution">
    <text evidence="2">The sequence shown here is derived from an EMBL/GenBank/DDBJ whole genome shotgun (WGS) entry which is preliminary data.</text>
</comment>
<dbReference type="EMBL" id="CAJNDS010000502">
    <property type="protein sequence ID" value="CAE7212997.1"/>
    <property type="molecule type" value="Genomic_DNA"/>
</dbReference>
<keyword evidence="1" id="KW-1133">Transmembrane helix</keyword>
<evidence type="ECO:0000256" key="1">
    <source>
        <dbReference type="SAM" id="Phobius"/>
    </source>
</evidence>
<keyword evidence="3" id="KW-1185">Reference proteome</keyword>